<dbReference type="EMBL" id="CP022603">
    <property type="protein sequence ID" value="ASV84112.1"/>
    <property type="molecule type" value="Genomic_DNA"/>
</dbReference>
<gene>
    <name evidence="1" type="ORF">CES85_4904</name>
</gene>
<organism evidence="1 2">
    <name type="scientific">Ochrobactrum quorumnocens</name>
    <dbReference type="NCBI Taxonomy" id="271865"/>
    <lineage>
        <taxon>Bacteria</taxon>
        <taxon>Pseudomonadati</taxon>
        <taxon>Pseudomonadota</taxon>
        <taxon>Alphaproteobacteria</taxon>
        <taxon>Hyphomicrobiales</taxon>
        <taxon>Brucellaceae</taxon>
        <taxon>Brucella/Ochrobactrum group</taxon>
        <taxon>Ochrobactrum</taxon>
    </lineage>
</organism>
<proteinExistence type="predicted"/>
<name>A0A248UBZ1_9HYPH</name>
<reference evidence="1 2" key="1">
    <citation type="submission" date="2017-07" db="EMBL/GenBank/DDBJ databases">
        <title>Phylogenetic study on the rhizospheric bacterium Ochrobactrum sp. A44.</title>
        <authorList>
            <person name="Krzyzanowska D.M."/>
            <person name="Ossowicki A."/>
            <person name="Rajewska M."/>
            <person name="Maciag T."/>
            <person name="Kaczynski Z."/>
            <person name="Czerwicka M."/>
            <person name="Jafra S."/>
        </authorList>
    </citation>
    <scope>NUCLEOTIDE SEQUENCE [LARGE SCALE GENOMIC DNA]</scope>
    <source>
        <strain evidence="1 2">A44</strain>
    </source>
</reference>
<dbReference type="KEGG" id="och:CES85_4904"/>
<accession>A0A248UBZ1</accession>
<dbReference type="Proteomes" id="UP000215256">
    <property type="component" value="Chromosome 2"/>
</dbReference>
<evidence type="ECO:0000313" key="1">
    <source>
        <dbReference type="EMBL" id="ASV84112.1"/>
    </source>
</evidence>
<evidence type="ECO:0000313" key="2">
    <source>
        <dbReference type="Proteomes" id="UP000215256"/>
    </source>
</evidence>
<sequence>MGNVEMRALEQLLQLSAFVEINIYSHHNFEYLIPINAV</sequence>
<protein>
    <submittedName>
        <fullName evidence="1">Uncharacterized protein</fullName>
    </submittedName>
</protein>
<dbReference type="AlphaFoldDB" id="A0A248UBZ1"/>